<keyword evidence="3" id="KW-1185">Reference proteome</keyword>
<dbReference type="AlphaFoldDB" id="A0A1G7TTS1"/>
<accession>A0A1G7TTS1</accession>
<proteinExistence type="predicted"/>
<organism evidence="2 3">
    <name type="scientific">Epilithonimonas hungarica</name>
    <dbReference type="NCBI Taxonomy" id="454006"/>
    <lineage>
        <taxon>Bacteria</taxon>
        <taxon>Pseudomonadati</taxon>
        <taxon>Bacteroidota</taxon>
        <taxon>Flavobacteriia</taxon>
        <taxon>Flavobacteriales</taxon>
        <taxon>Weeksellaceae</taxon>
        <taxon>Chryseobacterium group</taxon>
        <taxon>Epilithonimonas</taxon>
    </lineage>
</organism>
<dbReference type="Proteomes" id="UP000199203">
    <property type="component" value="Unassembled WGS sequence"/>
</dbReference>
<evidence type="ECO:0000256" key="1">
    <source>
        <dbReference type="SAM" id="MobiDB-lite"/>
    </source>
</evidence>
<dbReference type="RefSeq" id="WP_139166684.1">
    <property type="nucleotide sequence ID" value="NZ_FNBH01000004.1"/>
</dbReference>
<sequence>MMKITQIKWDVYQKSHMGSKLFTFLLFLSLCCNNAFGQVYINEGTVVIVENEAFICGSEVVKIPGNFSDTHITNDTLDFTVNEEISMAHSIKEVKKQMPRPEPEIEKIVMTEEVATYNFSSGTDQYFTFFKKNGNITTVLIQNPTLLTPFQPVVEQDKDFTFFSILSPEKLSELYKNSSLYSSSAIRPPPPEDVPAMQNS</sequence>
<dbReference type="OrthoDB" id="9823944at2"/>
<evidence type="ECO:0000313" key="2">
    <source>
        <dbReference type="EMBL" id="SDG38645.1"/>
    </source>
</evidence>
<dbReference type="EMBL" id="FNBH01000004">
    <property type="protein sequence ID" value="SDG38645.1"/>
    <property type="molecule type" value="Genomic_DNA"/>
</dbReference>
<protein>
    <submittedName>
        <fullName evidence="2">Uncharacterized protein</fullName>
    </submittedName>
</protein>
<evidence type="ECO:0000313" key="3">
    <source>
        <dbReference type="Proteomes" id="UP000199203"/>
    </source>
</evidence>
<name>A0A1G7TTS1_9FLAO</name>
<feature type="region of interest" description="Disordered" evidence="1">
    <location>
        <begin position="181"/>
        <end position="200"/>
    </location>
</feature>
<reference evidence="3" key="1">
    <citation type="submission" date="2016-10" db="EMBL/GenBank/DDBJ databases">
        <authorList>
            <person name="Varghese N."/>
            <person name="Submissions S."/>
        </authorList>
    </citation>
    <scope>NUCLEOTIDE SEQUENCE [LARGE SCALE GENOMIC DNA]</scope>
    <source>
        <strain evidence="3">DSM 19684</strain>
    </source>
</reference>
<gene>
    <name evidence="2" type="ORF">SAMN05421825_3218</name>
</gene>